<gene>
    <name evidence="1" type="ORF">H5P27_11510</name>
</gene>
<dbReference type="PANTHER" id="PTHR37489:SF1">
    <property type="entry name" value="DUF3500 DOMAIN-CONTAINING PROTEIN"/>
    <property type="match status" value="1"/>
</dbReference>
<comment type="caution">
    <text evidence="1">The sequence shown here is derived from an EMBL/GenBank/DDBJ whole genome shotgun (WGS) entry which is preliminary data.</text>
</comment>
<evidence type="ECO:0000313" key="1">
    <source>
        <dbReference type="EMBL" id="MBC2606670.1"/>
    </source>
</evidence>
<proteinExistence type="predicted"/>
<sequence length="404" mass="43621">MHRIVLNLAAVLAVALPRELISAPALSIAPGSPHVVTVSGEEGENVVLEGSDDLSDGSWTALSTITLGDQPSIFTDDSGYLGDKRFYRAYTFTDESSQKATDIMDAVEAFLNLLSSSEQSTLLFDWDDDTQKTRWSNFPIGIVPRDGLRTGDMSDAQLQAMWNLLSVVLSEEGYEKTLNIVNGDNELSSGSNSQYGDHQYYIAFLGTPSAEDIWMLQFGGHHLAINVFIKGADGSLTPSLTATQPSSYTLDGETIRPMGDEVDKGLALMQSLSASQQSAATIGSSFIDLVLGPGEDGQMIAYEGVQVSTFSDEQKEALVDLAGEWIRILHSEAAENRLAEVRENLDSTYFAWSGPVSASSAAYFRIHGPTVFIEMSPQTMGGGGGLGHYHSIYRDPTNEYGEGL</sequence>
<dbReference type="Proteomes" id="UP000526501">
    <property type="component" value="Unassembled WGS sequence"/>
</dbReference>
<dbReference type="EMBL" id="JACHVC010000012">
    <property type="protein sequence ID" value="MBC2606670.1"/>
    <property type="molecule type" value="Genomic_DNA"/>
</dbReference>
<dbReference type="InterPro" id="IPR021889">
    <property type="entry name" value="DUF3500"/>
</dbReference>
<accession>A0A7X1B6Q6</accession>
<dbReference type="RefSeq" id="WP_185660537.1">
    <property type="nucleotide sequence ID" value="NZ_CAWPOO010000012.1"/>
</dbReference>
<protein>
    <submittedName>
        <fullName evidence="1">DUF3500 domain-containing protein</fullName>
    </submittedName>
</protein>
<keyword evidence="2" id="KW-1185">Reference proteome</keyword>
<name>A0A7X1B6Q6_9BACT</name>
<organism evidence="1 2">
    <name type="scientific">Pelagicoccus albus</name>
    <dbReference type="NCBI Taxonomy" id="415222"/>
    <lineage>
        <taxon>Bacteria</taxon>
        <taxon>Pseudomonadati</taxon>
        <taxon>Verrucomicrobiota</taxon>
        <taxon>Opitutia</taxon>
        <taxon>Puniceicoccales</taxon>
        <taxon>Pelagicoccaceae</taxon>
        <taxon>Pelagicoccus</taxon>
    </lineage>
</organism>
<dbReference type="AlphaFoldDB" id="A0A7X1B6Q6"/>
<reference evidence="1 2" key="1">
    <citation type="submission" date="2020-07" db="EMBL/GenBank/DDBJ databases">
        <authorList>
            <person name="Feng X."/>
        </authorList>
    </citation>
    <scope>NUCLEOTIDE SEQUENCE [LARGE SCALE GENOMIC DNA]</scope>
    <source>
        <strain evidence="1 2">JCM23202</strain>
    </source>
</reference>
<evidence type="ECO:0000313" key="2">
    <source>
        <dbReference type="Proteomes" id="UP000526501"/>
    </source>
</evidence>
<dbReference type="Pfam" id="PF12006">
    <property type="entry name" value="DUF3500"/>
    <property type="match status" value="1"/>
</dbReference>
<dbReference type="PANTHER" id="PTHR37489">
    <property type="entry name" value="DUF3500 DOMAIN-CONTAINING PROTEIN"/>
    <property type="match status" value="1"/>
</dbReference>